<dbReference type="GO" id="GO:0004035">
    <property type="term" value="F:alkaline phosphatase activity"/>
    <property type="evidence" value="ECO:0007669"/>
    <property type="project" value="UniProtKB-EC"/>
</dbReference>
<dbReference type="RefSeq" id="WP_163382781.1">
    <property type="nucleotide sequence ID" value="NZ_JAUFQS010000047.1"/>
</dbReference>
<accession>A0ABT8CFN9</accession>
<dbReference type="CDD" id="cd07389">
    <property type="entry name" value="MPP_PhoD"/>
    <property type="match status" value="1"/>
</dbReference>
<feature type="chain" id="PRO_5045290139" evidence="1">
    <location>
        <begin position="25"/>
        <end position="338"/>
    </location>
</feature>
<dbReference type="PANTHER" id="PTHR33987">
    <property type="entry name" value="CALCINEURIN-LIKE METALLO-PHOSPHOESTERASE SUPERFAMILY PROTEIN"/>
    <property type="match status" value="1"/>
</dbReference>
<dbReference type="InterPro" id="IPR038607">
    <property type="entry name" value="PhoD-like_sf"/>
</dbReference>
<keyword evidence="4" id="KW-1185">Reference proteome</keyword>
<dbReference type="PROSITE" id="PS51257">
    <property type="entry name" value="PROKAR_LIPOPROTEIN"/>
    <property type="match status" value="1"/>
</dbReference>
<keyword evidence="3" id="KW-0378">Hydrolase</keyword>
<dbReference type="InterPro" id="IPR029052">
    <property type="entry name" value="Metallo-depent_PP-like"/>
</dbReference>
<feature type="signal peptide" evidence="1">
    <location>
        <begin position="1"/>
        <end position="24"/>
    </location>
</feature>
<comment type="caution">
    <text evidence="3">The sequence shown here is derived from an EMBL/GenBank/DDBJ whole genome shotgun (WGS) entry which is preliminary data.</text>
</comment>
<keyword evidence="1" id="KW-0732">Signal</keyword>
<dbReference type="Proteomes" id="UP001236663">
    <property type="component" value="Unassembled WGS sequence"/>
</dbReference>
<dbReference type="Pfam" id="PF09423">
    <property type="entry name" value="PhoD"/>
    <property type="match status" value="1"/>
</dbReference>
<dbReference type="EC" id="3.1.3.1" evidence="3"/>
<evidence type="ECO:0000313" key="3">
    <source>
        <dbReference type="EMBL" id="MDN3690764.1"/>
    </source>
</evidence>
<proteinExistence type="predicted"/>
<reference evidence="4" key="1">
    <citation type="journal article" date="2019" name="Int. J. Syst. Evol. Microbiol.">
        <title>The Global Catalogue of Microorganisms (GCM) 10K type strain sequencing project: providing services to taxonomists for standard genome sequencing and annotation.</title>
        <authorList>
            <consortium name="The Broad Institute Genomics Platform"/>
            <consortium name="The Broad Institute Genome Sequencing Center for Infectious Disease"/>
            <person name="Wu L."/>
            <person name="Ma J."/>
        </authorList>
    </citation>
    <scope>NUCLEOTIDE SEQUENCE [LARGE SCALE GENOMIC DNA]</scope>
    <source>
        <strain evidence="4">CECT 7706</strain>
    </source>
</reference>
<feature type="domain" description="PhoD-like phosphatase metallophosphatase" evidence="2">
    <location>
        <begin position="52"/>
        <end position="286"/>
    </location>
</feature>
<gene>
    <name evidence="3" type="ORF">QWZ15_23280</name>
</gene>
<sequence>MKFNLSEFLSLLLVSLLVGSCSSASTKTDEENKPFTLAFGSCNRQLLDQPLWKPIISENPDVWAWLGDNIYADTHDMQEMAAGYSIQFNQPGYQELRQSTRVAGIWDDHDYGINDGGKYYSQKDSSQQLLLDFLEEPASSPRRAQKGAYTVHTFASEGKQVKLFLLDTRYHRDTLSKENGQYVPNQKGTILGDAQWKWLEEALENSDAAINLIASSIQVIPEEHRFEKWANFPQERKRLLDLIQKTHPKGTVLLSGDRHISEISRMTLENGDPLYEITSSGLTHAYTAYSGEPNRYRIGKVIHQLHYGLLQINWQKQIMNFQIKGEDGEPLLKQEIPF</sequence>
<dbReference type="SUPFAM" id="SSF56300">
    <property type="entry name" value="Metallo-dependent phosphatases"/>
    <property type="match status" value="1"/>
</dbReference>
<evidence type="ECO:0000256" key="1">
    <source>
        <dbReference type="SAM" id="SignalP"/>
    </source>
</evidence>
<evidence type="ECO:0000313" key="4">
    <source>
        <dbReference type="Proteomes" id="UP001236663"/>
    </source>
</evidence>
<dbReference type="Gene3D" id="3.60.21.70">
    <property type="entry name" value="PhoD-like phosphatase"/>
    <property type="match status" value="1"/>
</dbReference>
<name>A0ABT8CFN9_9BACT</name>
<dbReference type="PANTHER" id="PTHR33987:SF1">
    <property type="entry name" value="CALCINEURIN-LIKE METALLO-PHOSPHOESTERASE SUPERFAMILY PROTEIN"/>
    <property type="match status" value="1"/>
</dbReference>
<organism evidence="3 4">
    <name type="scientific">Cyclobacterium jeungdonense</name>
    <dbReference type="NCBI Taxonomy" id="708087"/>
    <lineage>
        <taxon>Bacteria</taxon>
        <taxon>Pseudomonadati</taxon>
        <taxon>Bacteroidota</taxon>
        <taxon>Cytophagia</taxon>
        <taxon>Cytophagales</taxon>
        <taxon>Cyclobacteriaceae</taxon>
        <taxon>Cyclobacterium</taxon>
    </lineage>
</organism>
<protein>
    <submittedName>
        <fullName evidence="3">Alkaline phosphatase D family protein</fullName>
        <ecNumber evidence="3">3.1.3.1</ecNumber>
    </submittedName>
</protein>
<evidence type="ECO:0000259" key="2">
    <source>
        <dbReference type="Pfam" id="PF09423"/>
    </source>
</evidence>
<dbReference type="EMBL" id="JAUFQS010000047">
    <property type="protein sequence ID" value="MDN3690764.1"/>
    <property type="molecule type" value="Genomic_DNA"/>
</dbReference>
<dbReference type="InterPro" id="IPR018946">
    <property type="entry name" value="PhoD-like_MPP"/>
</dbReference>